<dbReference type="InterPro" id="IPR007607">
    <property type="entry name" value="BacA/B"/>
</dbReference>
<evidence type="ECO:0000256" key="1">
    <source>
        <dbReference type="ARBA" id="ARBA00044755"/>
    </source>
</evidence>
<dbReference type="PANTHER" id="PTHR35024">
    <property type="entry name" value="HYPOTHETICAL CYTOSOLIC PROTEIN"/>
    <property type="match status" value="1"/>
</dbReference>
<dbReference type="STRING" id="1121449.SAMN02745704_02156"/>
<dbReference type="EMBL" id="FUYC01000011">
    <property type="protein sequence ID" value="SKA89578.1"/>
    <property type="molecule type" value="Genomic_DNA"/>
</dbReference>
<dbReference type="OrthoDB" id="9789407at2"/>
<reference evidence="2 3" key="1">
    <citation type="submission" date="2017-02" db="EMBL/GenBank/DDBJ databases">
        <authorList>
            <person name="Peterson S.W."/>
        </authorList>
    </citation>
    <scope>NUCLEOTIDE SEQUENCE [LARGE SCALE GENOMIC DNA]</scope>
    <source>
        <strain evidence="2 3">DSM 16080</strain>
    </source>
</reference>
<name>A0A1T4XK87_9BACT</name>
<protein>
    <submittedName>
        <fullName evidence="2">Protein CcmA, bactofilin family</fullName>
    </submittedName>
</protein>
<accession>A0A1T4XK87</accession>
<dbReference type="PANTHER" id="PTHR35024:SF4">
    <property type="entry name" value="POLYMER-FORMING CYTOSKELETAL PROTEIN"/>
    <property type="match status" value="1"/>
</dbReference>
<sequence length="118" mass="12324">MAKDEINAFLGAGTNYHGKLNFQGSVRIDGSFTGEVDSDGTLVIGKDAVVEGTIRVGQLVLSGRLTGEVEARQKVALKKSADMKGDIRTPVLIMDEGAVLEGKLTMGSQDALPSGSES</sequence>
<dbReference type="RefSeq" id="WP_078717709.1">
    <property type="nucleotide sequence ID" value="NZ_FUYC01000011.1"/>
</dbReference>
<dbReference type="Pfam" id="PF04519">
    <property type="entry name" value="Bactofilin"/>
    <property type="match status" value="1"/>
</dbReference>
<dbReference type="AlphaFoldDB" id="A0A1T4XK87"/>
<proteinExistence type="inferred from homology"/>
<organism evidence="2 3">
    <name type="scientific">Paucidesulfovibrio gracilis DSM 16080</name>
    <dbReference type="NCBI Taxonomy" id="1121449"/>
    <lineage>
        <taxon>Bacteria</taxon>
        <taxon>Pseudomonadati</taxon>
        <taxon>Thermodesulfobacteriota</taxon>
        <taxon>Desulfovibrionia</taxon>
        <taxon>Desulfovibrionales</taxon>
        <taxon>Desulfovibrionaceae</taxon>
        <taxon>Paucidesulfovibrio</taxon>
    </lineage>
</organism>
<gene>
    <name evidence="2" type="ORF">SAMN02745704_02156</name>
</gene>
<keyword evidence="3" id="KW-1185">Reference proteome</keyword>
<comment type="similarity">
    <text evidence="1">Belongs to the bactofilin family.</text>
</comment>
<evidence type="ECO:0000313" key="3">
    <source>
        <dbReference type="Proteomes" id="UP000190027"/>
    </source>
</evidence>
<evidence type="ECO:0000313" key="2">
    <source>
        <dbReference type="EMBL" id="SKA89578.1"/>
    </source>
</evidence>
<dbReference type="Proteomes" id="UP000190027">
    <property type="component" value="Unassembled WGS sequence"/>
</dbReference>